<evidence type="ECO:0000256" key="1">
    <source>
        <dbReference type="ARBA" id="ARBA00004567"/>
    </source>
</evidence>
<keyword evidence="3 9" id="KW-0813">Transport</keyword>
<evidence type="ECO:0000256" key="8">
    <source>
        <dbReference type="ARBA" id="ARBA00023242"/>
    </source>
</evidence>
<keyword evidence="4 9" id="KW-0509">mRNA transport</keyword>
<comment type="function">
    <text evidence="9">Functions as a component of the nuclear pore complex (NPC).</text>
</comment>
<keyword evidence="5 9" id="KW-0653">Protein transport</keyword>
<evidence type="ECO:0000256" key="4">
    <source>
        <dbReference type="ARBA" id="ARBA00022816"/>
    </source>
</evidence>
<keyword evidence="9" id="KW-0472">Membrane</keyword>
<dbReference type="GO" id="GO:0031080">
    <property type="term" value="C:nuclear pore outer ring"/>
    <property type="evidence" value="ECO:0007669"/>
    <property type="project" value="TreeGrafter"/>
</dbReference>
<dbReference type="Pfam" id="PF07575">
    <property type="entry name" value="Nucleopor_Nup85"/>
    <property type="match status" value="1"/>
</dbReference>
<accession>A0A165EMY4</accession>
<dbReference type="GO" id="GO:0045893">
    <property type="term" value="P:positive regulation of DNA-templated transcription"/>
    <property type="evidence" value="ECO:0007669"/>
    <property type="project" value="TreeGrafter"/>
</dbReference>
<dbReference type="InterPro" id="IPR011502">
    <property type="entry name" value="Nucleoporin_Nup85"/>
</dbReference>
<evidence type="ECO:0000256" key="5">
    <source>
        <dbReference type="ARBA" id="ARBA00022927"/>
    </source>
</evidence>
<protein>
    <recommendedName>
        <fullName evidence="9">Nuclear pore complex protein Nup85</fullName>
    </recommendedName>
</protein>
<organism evidence="10 11">
    <name type="scientific">Laetiporus sulphureus 93-53</name>
    <dbReference type="NCBI Taxonomy" id="1314785"/>
    <lineage>
        <taxon>Eukaryota</taxon>
        <taxon>Fungi</taxon>
        <taxon>Dikarya</taxon>
        <taxon>Basidiomycota</taxon>
        <taxon>Agaricomycotina</taxon>
        <taxon>Agaricomycetes</taxon>
        <taxon>Polyporales</taxon>
        <taxon>Laetiporus</taxon>
    </lineage>
</organism>
<dbReference type="FunCoup" id="A0A165EMY4">
    <property type="interactions" value="84"/>
</dbReference>
<dbReference type="PANTHER" id="PTHR13373:SF21">
    <property type="entry name" value="NUCLEAR PORE COMPLEX PROTEIN NUP85"/>
    <property type="match status" value="1"/>
</dbReference>
<dbReference type="Proteomes" id="UP000076871">
    <property type="component" value="Unassembled WGS sequence"/>
</dbReference>
<keyword evidence="11" id="KW-1185">Reference proteome</keyword>
<dbReference type="GO" id="GO:0031965">
    <property type="term" value="C:nuclear membrane"/>
    <property type="evidence" value="ECO:0007669"/>
    <property type="project" value="UniProtKB-UniRule"/>
</dbReference>
<evidence type="ECO:0000256" key="9">
    <source>
        <dbReference type="RuleBase" id="RU365073"/>
    </source>
</evidence>
<evidence type="ECO:0000256" key="6">
    <source>
        <dbReference type="ARBA" id="ARBA00023010"/>
    </source>
</evidence>
<dbReference type="EMBL" id="KV427619">
    <property type="protein sequence ID" value="KZT07396.1"/>
    <property type="molecule type" value="Genomic_DNA"/>
</dbReference>
<dbReference type="GO" id="GO:0017056">
    <property type="term" value="F:structural constituent of nuclear pore"/>
    <property type="evidence" value="ECO:0007669"/>
    <property type="project" value="TreeGrafter"/>
</dbReference>
<evidence type="ECO:0000256" key="7">
    <source>
        <dbReference type="ARBA" id="ARBA00023132"/>
    </source>
</evidence>
<name>A0A165EMY4_9APHY</name>
<evidence type="ECO:0000256" key="3">
    <source>
        <dbReference type="ARBA" id="ARBA00022448"/>
    </source>
</evidence>
<keyword evidence="7 9" id="KW-0906">Nuclear pore complex</keyword>
<evidence type="ECO:0000313" key="11">
    <source>
        <dbReference type="Proteomes" id="UP000076871"/>
    </source>
</evidence>
<dbReference type="GO" id="GO:0006606">
    <property type="term" value="P:protein import into nucleus"/>
    <property type="evidence" value="ECO:0007669"/>
    <property type="project" value="TreeGrafter"/>
</dbReference>
<keyword evidence="8 9" id="KW-0539">Nucleus</keyword>
<dbReference type="OrthoDB" id="17644at2759"/>
<dbReference type="InParanoid" id="A0A165EMY4"/>
<reference evidence="10 11" key="1">
    <citation type="journal article" date="2016" name="Mol. Biol. Evol.">
        <title>Comparative Genomics of Early-Diverging Mushroom-Forming Fungi Provides Insights into the Origins of Lignocellulose Decay Capabilities.</title>
        <authorList>
            <person name="Nagy L.G."/>
            <person name="Riley R."/>
            <person name="Tritt A."/>
            <person name="Adam C."/>
            <person name="Daum C."/>
            <person name="Floudas D."/>
            <person name="Sun H."/>
            <person name="Yadav J.S."/>
            <person name="Pangilinan J."/>
            <person name="Larsson K.H."/>
            <person name="Matsuura K."/>
            <person name="Barry K."/>
            <person name="Labutti K."/>
            <person name="Kuo R."/>
            <person name="Ohm R.A."/>
            <person name="Bhattacharya S.S."/>
            <person name="Shirouzu T."/>
            <person name="Yoshinaga Y."/>
            <person name="Martin F.M."/>
            <person name="Grigoriev I.V."/>
            <person name="Hibbett D.S."/>
        </authorList>
    </citation>
    <scope>NUCLEOTIDE SEQUENCE [LARGE SCALE GENOMIC DNA]</scope>
    <source>
        <strain evidence="10 11">93-53</strain>
    </source>
</reference>
<comment type="subunit">
    <text evidence="9">Component of the nuclear pore complex (NPC).</text>
</comment>
<dbReference type="AlphaFoldDB" id="A0A165EMY4"/>
<dbReference type="GeneID" id="63822699"/>
<evidence type="ECO:0000256" key="2">
    <source>
        <dbReference type="ARBA" id="ARBA00005573"/>
    </source>
</evidence>
<dbReference type="PANTHER" id="PTHR13373">
    <property type="entry name" value="FROUNT PROTEIN-RELATED"/>
    <property type="match status" value="1"/>
</dbReference>
<sequence length="719" mass="81831">MNNASRHDQAALLPPLFKLGQADGFFSSGRTMSVDFSPRDNSMALYATPTGDPQSSRGKGSVTASDTSIYIARADRPPAHERRLFIVETFRAFGPVQDLTSSPPEVAEKILAEVEPAEALKKLAIDYVNFCAECTAYSYGPKGREGLLQYPADHYESLYATMDLFQLLYLPGANWQDVPIGEPLLEWLNKHYIDPSPIGGDHLCNLERPWEDDEYWPYLTRAVLRGLTETCTIFLDRLQSHPLFALRELAALLSRLLNERPRMLKSATDKEFIINTRRWKHRFQELRIKLGRVAEQDRDDGFDNWWERLNEITGVLEGRQQVMKRVCSNLGLDWKERVILYCIHVNPRLHRDTLQTLTAQILEEAPCNASDPLDVVLSSLFLVETTEALSAAARVDIWLAAHLADLMEAGQAIRPERDDSGLTLREHYLIAYAEYLRANPELWRITVKYLCACGEVGKRMADEVLLRVPFKVEVHEPTNEDDESVQSPLLRELNKTCFELGREETRRMICKVAAQQVMQQRQYGMAATYSVLAEDWEGLGRNIDCMLMEYFERGPEEYVRLAKQIAPSLLKIEPDATNAIFLRRVHFALWYADFHDQRMKGDLAGAASDLLHMFRRDIAPISWWAVLLSDAAELLQSGTTMTFQTNEASLLLRILSEVTNRSEQDAADDYLPLLAKTTQGGDYPSALQRLQIVRLILHKYYAKCSLAGTGKRTAVPMMY</sequence>
<gene>
    <name evidence="10" type="ORF">LAESUDRAFT_677822</name>
</gene>
<dbReference type="GO" id="GO:0006406">
    <property type="term" value="P:mRNA export from nucleus"/>
    <property type="evidence" value="ECO:0007669"/>
    <property type="project" value="TreeGrafter"/>
</dbReference>
<comment type="subcellular location">
    <subcellularLocation>
        <location evidence="1 9">Nucleus</location>
        <location evidence="1 9">Nuclear pore complex</location>
    </subcellularLocation>
</comment>
<keyword evidence="6 9" id="KW-0811">Translocation</keyword>
<dbReference type="STRING" id="1314785.A0A165EMY4"/>
<evidence type="ECO:0000313" key="10">
    <source>
        <dbReference type="EMBL" id="KZT07396.1"/>
    </source>
</evidence>
<dbReference type="RefSeq" id="XP_040765136.1">
    <property type="nucleotide sequence ID" value="XM_040905669.1"/>
</dbReference>
<proteinExistence type="inferred from homology"/>
<comment type="similarity">
    <text evidence="2 9">Belongs to the nucleoporin Nup85 family.</text>
</comment>